<evidence type="ECO:0000256" key="1">
    <source>
        <dbReference type="ARBA" id="ARBA00023002"/>
    </source>
</evidence>
<dbReference type="OrthoDB" id="9786703at2"/>
<organism evidence="6 7">
    <name type="scientific">Xanthomonas pisi</name>
    <dbReference type="NCBI Taxonomy" id="56457"/>
    <lineage>
        <taxon>Bacteria</taxon>
        <taxon>Pseudomonadati</taxon>
        <taxon>Pseudomonadota</taxon>
        <taxon>Gammaproteobacteria</taxon>
        <taxon>Lysobacterales</taxon>
        <taxon>Lysobacteraceae</taxon>
        <taxon>Xanthomonas</taxon>
    </lineage>
</organism>
<evidence type="ECO:0000259" key="4">
    <source>
        <dbReference type="Pfam" id="PF03446"/>
    </source>
</evidence>
<dbReference type="RefSeq" id="WP_046962937.1">
    <property type="nucleotide sequence ID" value="NZ_MDEI01000007.1"/>
</dbReference>
<evidence type="ECO:0000256" key="3">
    <source>
        <dbReference type="PIRSR" id="PIRSR000103-1"/>
    </source>
</evidence>
<dbReference type="InterPro" id="IPR008927">
    <property type="entry name" value="6-PGluconate_DH-like_C_sf"/>
</dbReference>
<dbReference type="InterPro" id="IPR029154">
    <property type="entry name" value="HIBADH-like_NADP-bd"/>
</dbReference>
<evidence type="ECO:0000259" key="5">
    <source>
        <dbReference type="Pfam" id="PF14833"/>
    </source>
</evidence>
<dbReference type="Proteomes" id="UP000238191">
    <property type="component" value="Unassembled WGS sequence"/>
</dbReference>
<evidence type="ECO:0000256" key="2">
    <source>
        <dbReference type="ARBA" id="ARBA00023027"/>
    </source>
</evidence>
<dbReference type="AlphaFoldDB" id="A0A2S7D3F5"/>
<dbReference type="InterPro" id="IPR036291">
    <property type="entry name" value="NAD(P)-bd_dom_sf"/>
</dbReference>
<dbReference type="PROSITE" id="PS00895">
    <property type="entry name" value="3_HYDROXYISOBUT_DH"/>
    <property type="match status" value="1"/>
</dbReference>
<evidence type="ECO:0000313" key="7">
    <source>
        <dbReference type="Proteomes" id="UP000238191"/>
    </source>
</evidence>
<feature type="active site" evidence="3">
    <location>
        <position position="169"/>
    </location>
</feature>
<keyword evidence="7" id="KW-1185">Reference proteome</keyword>
<dbReference type="GO" id="GO:0050661">
    <property type="term" value="F:NADP binding"/>
    <property type="evidence" value="ECO:0007669"/>
    <property type="project" value="InterPro"/>
</dbReference>
<dbReference type="SUPFAM" id="SSF48179">
    <property type="entry name" value="6-phosphogluconate dehydrogenase C-terminal domain-like"/>
    <property type="match status" value="1"/>
</dbReference>
<dbReference type="Gene3D" id="1.10.1040.10">
    <property type="entry name" value="N-(1-d-carboxylethyl)-l-norvaline Dehydrogenase, domain 2"/>
    <property type="match status" value="1"/>
</dbReference>
<dbReference type="SUPFAM" id="SSF51735">
    <property type="entry name" value="NAD(P)-binding Rossmann-fold domains"/>
    <property type="match status" value="1"/>
</dbReference>
<dbReference type="Pfam" id="PF14833">
    <property type="entry name" value="NAD_binding_11"/>
    <property type="match status" value="1"/>
</dbReference>
<dbReference type="Gene3D" id="3.40.50.720">
    <property type="entry name" value="NAD(P)-binding Rossmann-like Domain"/>
    <property type="match status" value="1"/>
</dbReference>
<keyword evidence="2" id="KW-0520">NAD</keyword>
<gene>
    <name evidence="6" type="ORF">XpiCFBP4643_09935</name>
</gene>
<dbReference type="InterPro" id="IPR002204">
    <property type="entry name" value="3-OH-isobutyrate_DH-rel_CS"/>
</dbReference>
<dbReference type="PANTHER" id="PTHR43580:SF2">
    <property type="entry name" value="CYTOKINE-LIKE NUCLEAR FACTOR N-PAC"/>
    <property type="match status" value="1"/>
</dbReference>
<feature type="domain" description="6-phosphogluconate dehydrogenase NADP-binding" evidence="4">
    <location>
        <begin position="3"/>
        <end position="159"/>
    </location>
</feature>
<reference evidence="7" key="1">
    <citation type="submission" date="2016-08" db="EMBL/GenBank/DDBJ databases">
        <authorList>
            <person name="Merda D."/>
            <person name="Briand M."/>
            <person name="Taghouti G."/>
            <person name="Carrere S."/>
            <person name="Gouzy J."/>
            <person name="Portier P."/>
            <person name="Jacques M.-A."/>
            <person name="Fischer-Le Saux M."/>
        </authorList>
    </citation>
    <scope>NUCLEOTIDE SEQUENCE [LARGE SCALE GENOMIC DNA]</scope>
    <source>
        <strain evidence="7">CFBP4643</strain>
    </source>
</reference>
<dbReference type="EMBL" id="MDEI01000007">
    <property type="protein sequence ID" value="PPU68361.1"/>
    <property type="molecule type" value="Genomic_DNA"/>
</dbReference>
<dbReference type="Pfam" id="PF03446">
    <property type="entry name" value="NAD_binding_2"/>
    <property type="match status" value="1"/>
</dbReference>
<feature type="domain" description="3-hydroxyisobutyrate dehydrogenase-like NAD-binding" evidence="5">
    <location>
        <begin position="165"/>
        <end position="280"/>
    </location>
</feature>
<protein>
    <submittedName>
        <fullName evidence="6">NAD(P)-dependent oxidoreductase</fullName>
    </submittedName>
</protein>
<sequence>MPIGFLGLGTMGLPMAHNLLRGGFEISVWNRSPERARSLRDAGATVVDAPVGAACGPLLFSMLADDAAVRQTVLDGGVLDALPAGSVHVNMATISVALAHELTALHAERGIAYVAAPVLGRVDVAEAGKLNILAAGDAAALARVQPMFDVLGQKTWHIGDAPEQANAVKLAANFCLASAIGAMAEASALARGHGVDATQFLGMLTTTLFAAPAYQGYGKLIMQRHYTPAGFTATLGRKDVDLAIQAGADKQVPMPLGELLRASLDQAIAHGDGNADWAVLAEVSARRAGQA</sequence>
<comment type="caution">
    <text evidence="6">The sequence shown here is derived from an EMBL/GenBank/DDBJ whole genome shotgun (WGS) entry which is preliminary data.</text>
</comment>
<evidence type="ECO:0000313" key="6">
    <source>
        <dbReference type="EMBL" id="PPU68361.1"/>
    </source>
</evidence>
<dbReference type="InterPro" id="IPR006115">
    <property type="entry name" value="6PGDH_NADP-bd"/>
</dbReference>
<dbReference type="PIRSF" id="PIRSF000103">
    <property type="entry name" value="HIBADH"/>
    <property type="match status" value="1"/>
</dbReference>
<keyword evidence="1" id="KW-0560">Oxidoreductase</keyword>
<name>A0A2S7D3F5_9XANT</name>
<dbReference type="PANTHER" id="PTHR43580">
    <property type="entry name" value="OXIDOREDUCTASE GLYR1-RELATED"/>
    <property type="match status" value="1"/>
</dbReference>
<dbReference type="GO" id="GO:0051287">
    <property type="term" value="F:NAD binding"/>
    <property type="evidence" value="ECO:0007669"/>
    <property type="project" value="InterPro"/>
</dbReference>
<dbReference type="GO" id="GO:0016491">
    <property type="term" value="F:oxidoreductase activity"/>
    <property type="evidence" value="ECO:0007669"/>
    <property type="project" value="UniProtKB-KW"/>
</dbReference>
<dbReference type="InterPro" id="IPR051265">
    <property type="entry name" value="HIBADH-related_NP60_sf"/>
</dbReference>
<dbReference type="InterPro" id="IPR013328">
    <property type="entry name" value="6PGD_dom2"/>
</dbReference>
<accession>A0A2S7D3F5</accession>
<dbReference type="GO" id="GO:0016054">
    <property type="term" value="P:organic acid catabolic process"/>
    <property type="evidence" value="ECO:0007669"/>
    <property type="project" value="UniProtKB-ARBA"/>
</dbReference>
<proteinExistence type="predicted"/>
<dbReference type="InterPro" id="IPR015815">
    <property type="entry name" value="HIBADH-related"/>
</dbReference>